<gene>
    <name evidence="1" type="ORF">Lepil_0247</name>
</gene>
<evidence type="ECO:0000313" key="1">
    <source>
        <dbReference type="EMBL" id="EHQ04954.1"/>
    </source>
</evidence>
<dbReference type="HOGENOM" id="CLU_979331_0_0_12"/>
<evidence type="ECO:0000313" key="2">
    <source>
        <dbReference type="Proteomes" id="UP000005737"/>
    </source>
</evidence>
<name>H2CJ37_9LEPT</name>
<dbReference type="Proteomes" id="UP000005737">
    <property type="component" value="Unassembled WGS sequence"/>
</dbReference>
<reference evidence="1 2" key="1">
    <citation type="submission" date="2011-10" db="EMBL/GenBank/DDBJ databases">
        <title>The Improved High-Quality Draft genome of Leptonema illini DSM 21528.</title>
        <authorList>
            <consortium name="US DOE Joint Genome Institute (JGI-PGF)"/>
            <person name="Lucas S."/>
            <person name="Copeland A."/>
            <person name="Lapidus A."/>
            <person name="Glavina del Rio T."/>
            <person name="Dalin E."/>
            <person name="Tice H."/>
            <person name="Bruce D."/>
            <person name="Goodwin L."/>
            <person name="Pitluck S."/>
            <person name="Peters L."/>
            <person name="Mikhailova N."/>
            <person name="Held B."/>
            <person name="Kyrpides N."/>
            <person name="Mavromatis K."/>
            <person name="Ivanova N."/>
            <person name="Markowitz V."/>
            <person name="Cheng J.-F."/>
            <person name="Hugenholtz P."/>
            <person name="Woyke T."/>
            <person name="Wu D."/>
            <person name="Gronow S."/>
            <person name="Wellnitz S."/>
            <person name="Brambilla E.-M."/>
            <person name="Klenk H.-P."/>
            <person name="Eisen J.A."/>
        </authorList>
    </citation>
    <scope>NUCLEOTIDE SEQUENCE [LARGE SCALE GENOMIC DNA]</scope>
    <source>
        <strain evidence="1 2">DSM 21528</strain>
    </source>
</reference>
<accession>H2CJ37</accession>
<dbReference type="EMBL" id="JH597773">
    <property type="protein sequence ID" value="EHQ04954.1"/>
    <property type="molecule type" value="Genomic_DNA"/>
</dbReference>
<proteinExistence type="predicted"/>
<dbReference type="STRING" id="183.GCA_002009735_00596"/>
<organism evidence="1 2">
    <name type="scientific">Leptonema illini DSM 21528</name>
    <dbReference type="NCBI Taxonomy" id="929563"/>
    <lineage>
        <taxon>Bacteria</taxon>
        <taxon>Pseudomonadati</taxon>
        <taxon>Spirochaetota</taxon>
        <taxon>Spirochaetia</taxon>
        <taxon>Leptospirales</taxon>
        <taxon>Leptospiraceae</taxon>
        <taxon>Leptonema</taxon>
    </lineage>
</organism>
<dbReference type="AlphaFoldDB" id="H2CJ37"/>
<protein>
    <submittedName>
        <fullName evidence="1">Uncharacterized protein</fullName>
    </submittedName>
</protein>
<sequence length="284" mass="33110">MKGPRKRVFFYCQSASSRQPLTVRTLMLSLFLLLLLLAVRCSAEQAFFLRSESMTDGRVLVHSFKTDSMSGAYLMGRFDRDLPGLFPLELRIQAHRDIVIRPEAIRLQKSGVAVPALRPKEIWASYRMNSLDDYPFVFRMILDRPAFAIAPSPAWIHEQSMLDTASPQQRRIRYESMATRVDNAFTATPIKRFETRVITLLFPLPVPDPKTPYSIVDESKQLPSVTFYYERHDTEPLYDAAKAQAVDTFLKERRRLYERDLRDLFDEHEQLHDHETLRPKEKGR</sequence>
<keyword evidence="2" id="KW-1185">Reference proteome</keyword>